<comment type="caution">
    <text evidence="2">The sequence shown here is derived from an EMBL/GenBank/DDBJ whole genome shotgun (WGS) entry which is preliminary data.</text>
</comment>
<dbReference type="AlphaFoldDB" id="A0AAD6MSP3"/>
<reference evidence="2" key="1">
    <citation type="journal article" date="2023" name="IMA Fungus">
        <title>Comparative genomic study of the Penicillium genus elucidates a diverse pangenome and 15 lateral gene transfer events.</title>
        <authorList>
            <person name="Petersen C."/>
            <person name="Sorensen T."/>
            <person name="Nielsen M.R."/>
            <person name="Sondergaard T.E."/>
            <person name="Sorensen J.L."/>
            <person name="Fitzpatrick D.A."/>
            <person name="Frisvad J.C."/>
            <person name="Nielsen K.L."/>
        </authorList>
    </citation>
    <scope>NUCLEOTIDE SEQUENCE</scope>
    <source>
        <strain evidence="2">IBT 17514</strain>
    </source>
</reference>
<dbReference type="PANTHER" id="PTHR33205">
    <property type="entry name" value="TRANSMEMBRANE PROTEIN"/>
    <property type="match status" value="1"/>
</dbReference>
<protein>
    <submittedName>
        <fullName evidence="2">Uncharacterized protein</fullName>
    </submittedName>
</protein>
<feature type="compositionally biased region" description="Gly residues" evidence="1">
    <location>
        <begin position="177"/>
        <end position="186"/>
    </location>
</feature>
<dbReference type="Proteomes" id="UP001215712">
    <property type="component" value="Unassembled WGS sequence"/>
</dbReference>
<evidence type="ECO:0000313" key="2">
    <source>
        <dbReference type="EMBL" id="KAJ5710302.1"/>
    </source>
</evidence>
<evidence type="ECO:0000256" key="1">
    <source>
        <dbReference type="SAM" id="MobiDB-lite"/>
    </source>
</evidence>
<dbReference type="PANTHER" id="PTHR33205:SF1">
    <property type="entry name" value="TRANSMEMBRANE PROTEIN"/>
    <property type="match status" value="1"/>
</dbReference>
<evidence type="ECO:0000313" key="3">
    <source>
        <dbReference type="Proteomes" id="UP001215712"/>
    </source>
</evidence>
<keyword evidence="3" id="KW-1185">Reference proteome</keyword>
<dbReference type="EMBL" id="JAQJAN010000014">
    <property type="protein sequence ID" value="KAJ5710302.1"/>
    <property type="molecule type" value="Genomic_DNA"/>
</dbReference>
<feature type="compositionally biased region" description="Basic and acidic residues" evidence="1">
    <location>
        <begin position="66"/>
        <end position="77"/>
    </location>
</feature>
<gene>
    <name evidence="2" type="ORF">N7493_009339</name>
</gene>
<reference evidence="2" key="2">
    <citation type="submission" date="2023-01" db="EMBL/GenBank/DDBJ databases">
        <authorList>
            <person name="Petersen C."/>
        </authorList>
    </citation>
    <scope>NUCLEOTIDE SEQUENCE</scope>
    <source>
        <strain evidence="2">IBT 17514</strain>
    </source>
</reference>
<feature type="region of interest" description="Disordered" evidence="1">
    <location>
        <begin position="173"/>
        <end position="211"/>
    </location>
</feature>
<sequence length="233" mass="25312">MRTPKEPAFKFELLPLHSPLLGQSLLVSFPPLIDMLKFSGYPYLIRGQPEKKIVSSAKAPAGPTERVTKPHTLEDRTRCRRCLSGPSPRGGGTRPNTQAGLEGSNDARTGMPPGIPGGAMCVQRLDDSLNSAIHINYRISLRSSSMPEPRDPLLKVLTNLANRSDCKLQTAFKGVSGRRGPGGEKPPGGREAGLPKQQGTINTGGRLDPEGPHSVMILPQVHLRKPCYDFYFL</sequence>
<accession>A0AAD6MSP3</accession>
<proteinExistence type="predicted"/>
<feature type="region of interest" description="Disordered" evidence="1">
    <location>
        <begin position="54"/>
        <end position="110"/>
    </location>
</feature>
<name>A0AAD6MSP3_9EURO</name>
<dbReference type="AntiFam" id="ANF00034">
    <property type="entry name" value="Antisense to 5.8S rRNA"/>
</dbReference>
<organism evidence="2 3">
    <name type="scientific">Penicillium malachiteum</name>
    <dbReference type="NCBI Taxonomy" id="1324776"/>
    <lineage>
        <taxon>Eukaryota</taxon>
        <taxon>Fungi</taxon>
        <taxon>Dikarya</taxon>
        <taxon>Ascomycota</taxon>
        <taxon>Pezizomycotina</taxon>
        <taxon>Eurotiomycetes</taxon>
        <taxon>Eurotiomycetidae</taxon>
        <taxon>Eurotiales</taxon>
        <taxon>Aspergillaceae</taxon>
        <taxon>Penicillium</taxon>
    </lineage>
</organism>